<protein>
    <recommendedName>
        <fullName evidence="3">DUF559 domain-containing protein</fullName>
    </recommendedName>
</protein>
<sequence length="321" mass="36124">MTTNALPLPQIIETRHNDRNRIAKALRAGAIERVRRGAYVEVPQPEAQRRPAPRRDEAAALAQIVAVHRRTRADHFVSHVSAAVLWGWRVWDLPDLTHLYQRYRASGHAASDVVHHRNLPADQHAEHQGIPVTSKVRTAVDCALTMRPVEALVIVDSALADGVAREDLLDDLEARPDRRGTRAARRVIEIADPGAESHWESWVRYVLVRAGLPTPATQVVVPTRLGSYRCDMGWPEWRVVVEFDGLVKYRDAVLAPDHSGAQELMREKRRGDAIIETGVRLVRVTKHDRHDPDDIANRVLPLLPPDVRRGARPDPLLPPAW</sequence>
<dbReference type="EMBL" id="JABBYC010000001">
    <property type="protein sequence ID" value="MBL0884797.1"/>
    <property type="molecule type" value="Genomic_DNA"/>
</dbReference>
<evidence type="ECO:0000313" key="1">
    <source>
        <dbReference type="EMBL" id="MBL0884797.1"/>
    </source>
</evidence>
<evidence type="ECO:0008006" key="3">
    <source>
        <dbReference type="Google" id="ProtNLM"/>
    </source>
</evidence>
<organism evidence="1 2">
    <name type="scientific">Myceligenerans indicum</name>
    <dbReference type="NCBI Taxonomy" id="2593663"/>
    <lineage>
        <taxon>Bacteria</taxon>
        <taxon>Bacillati</taxon>
        <taxon>Actinomycetota</taxon>
        <taxon>Actinomycetes</taxon>
        <taxon>Micrococcales</taxon>
        <taxon>Promicromonosporaceae</taxon>
        <taxon>Myceligenerans</taxon>
    </lineage>
</organism>
<dbReference type="Gene3D" id="3.40.960.10">
    <property type="entry name" value="VSR Endonuclease"/>
    <property type="match status" value="1"/>
</dbReference>
<comment type="caution">
    <text evidence="1">The sequence shown here is derived from an EMBL/GenBank/DDBJ whole genome shotgun (WGS) entry which is preliminary data.</text>
</comment>
<dbReference type="SUPFAM" id="SSF52980">
    <property type="entry name" value="Restriction endonuclease-like"/>
    <property type="match status" value="1"/>
</dbReference>
<keyword evidence="2" id="KW-1185">Reference proteome</keyword>
<accession>A0ABS1LEV7</accession>
<dbReference type="Proteomes" id="UP000675409">
    <property type="component" value="Unassembled WGS sequence"/>
</dbReference>
<dbReference type="InterPro" id="IPR011335">
    <property type="entry name" value="Restrct_endonuc-II-like"/>
</dbReference>
<gene>
    <name evidence="1" type="ORF">HGK34_00625</name>
</gene>
<name>A0ABS1LEV7_9MICO</name>
<proteinExistence type="predicted"/>
<dbReference type="RefSeq" id="WP_201844627.1">
    <property type="nucleotide sequence ID" value="NZ_JABBYC010000001.1"/>
</dbReference>
<reference evidence="1 2" key="1">
    <citation type="journal article" date="2021" name="Arch. Microbiol.">
        <title>Myceligenerans indicum sp. nov., an actinobacterium isolated from mangrove sediment of Sundarbans, India.</title>
        <authorList>
            <person name="Asha K."/>
            <person name="Bhadury P."/>
        </authorList>
    </citation>
    <scope>NUCLEOTIDE SEQUENCE [LARGE SCALE GENOMIC DNA]</scope>
    <source>
        <strain evidence="1 2">I2</strain>
    </source>
</reference>
<evidence type="ECO:0000313" key="2">
    <source>
        <dbReference type="Proteomes" id="UP000675409"/>
    </source>
</evidence>